<keyword evidence="6 10" id="KW-1133">Transmembrane helix</keyword>
<evidence type="ECO:0000256" key="1">
    <source>
        <dbReference type="ARBA" id="ARBA00004429"/>
    </source>
</evidence>
<evidence type="ECO:0000256" key="10">
    <source>
        <dbReference type="SAM" id="Phobius"/>
    </source>
</evidence>
<feature type="transmembrane region" description="Helical" evidence="10">
    <location>
        <begin position="263"/>
        <end position="283"/>
    </location>
</feature>
<evidence type="ECO:0000256" key="3">
    <source>
        <dbReference type="ARBA" id="ARBA00022449"/>
    </source>
</evidence>
<keyword evidence="2" id="KW-0813">Transport</keyword>
<evidence type="ECO:0000313" key="12">
    <source>
        <dbReference type="Proteomes" id="UP000786693"/>
    </source>
</evidence>
<keyword evidence="12" id="KW-1185">Reference proteome</keyword>
<comment type="subcellular location">
    <subcellularLocation>
        <location evidence="1">Cell inner membrane</location>
        <topology evidence="1">Multi-pass membrane protein</topology>
    </subcellularLocation>
</comment>
<evidence type="ECO:0000256" key="6">
    <source>
        <dbReference type="ARBA" id="ARBA00022989"/>
    </source>
</evidence>
<dbReference type="CDD" id="cd13131">
    <property type="entry name" value="MATE_NorM_like"/>
    <property type="match status" value="1"/>
</dbReference>
<feature type="transmembrane region" description="Helical" evidence="10">
    <location>
        <begin position="303"/>
        <end position="326"/>
    </location>
</feature>
<name>A0ABQ4NGA3_9RHOB</name>
<comment type="caution">
    <text evidence="11">The sequence shown here is derived from an EMBL/GenBank/DDBJ whole genome shotgun (WGS) entry which is preliminary data.</text>
</comment>
<evidence type="ECO:0000256" key="4">
    <source>
        <dbReference type="ARBA" id="ARBA00022475"/>
    </source>
</evidence>
<keyword evidence="4" id="KW-1003">Cell membrane</keyword>
<evidence type="ECO:0000256" key="2">
    <source>
        <dbReference type="ARBA" id="ARBA00022448"/>
    </source>
</evidence>
<organism evidence="11 12">
    <name type="scientific">Jannaschia pagri</name>
    <dbReference type="NCBI Taxonomy" id="2829797"/>
    <lineage>
        <taxon>Bacteria</taxon>
        <taxon>Pseudomonadati</taxon>
        <taxon>Pseudomonadota</taxon>
        <taxon>Alphaproteobacteria</taxon>
        <taxon>Rhodobacterales</taxon>
        <taxon>Roseobacteraceae</taxon>
        <taxon>Jannaschia</taxon>
    </lineage>
</organism>
<protein>
    <recommendedName>
        <fullName evidence="9">Multidrug-efflux transporter</fullName>
    </recommendedName>
</protein>
<keyword evidence="3" id="KW-0050">Antiport</keyword>
<feature type="transmembrane region" description="Helical" evidence="10">
    <location>
        <begin position="83"/>
        <end position="109"/>
    </location>
</feature>
<keyword evidence="8 10" id="KW-0472">Membrane</keyword>
<feature type="transmembrane region" description="Helical" evidence="10">
    <location>
        <begin position="385"/>
        <end position="408"/>
    </location>
</feature>
<dbReference type="InterPro" id="IPR048279">
    <property type="entry name" value="MdtK-like"/>
</dbReference>
<evidence type="ECO:0000256" key="5">
    <source>
        <dbReference type="ARBA" id="ARBA00022692"/>
    </source>
</evidence>
<dbReference type="InterPro" id="IPR002528">
    <property type="entry name" value="MATE_fam"/>
</dbReference>
<keyword evidence="7" id="KW-0406">Ion transport</keyword>
<dbReference type="NCBIfam" id="TIGR00797">
    <property type="entry name" value="matE"/>
    <property type="match status" value="1"/>
</dbReference>
<feature type="transmembrane region" description="Helical" evidence="10">
    <location>
        <begin position="151"/>
        <end position="170"/>
    </location>
</feature>
<dbReference type="PANTHER" id="PTHR43298:SF2">
    <property type="entry name" value="FMN_FAD EXPORTER YEEO-RELATED"/>
    <property type="match status" value="1"/>
</dbReference>
<dbReference type="PIRSF" id="PIRSF006603">
    <property type="entry name" value="DinF"/>
    <property type="match status" value="1"/>
</dbReference>
<feature type="transmembrane region" description="Helical" evidence="10">
    <location>
        <begin position="121"/>
        <end position="139"/>
    </location>
</feature>
<feature type="transmembrane region" description="Helical" evidence="10">
    <location>
        <begin position="41"/>
        <end position="62"/>
    </location>
</feature>
<evidence type="ECO:0000256" key="9">
    <source>
        <dbReference type="ARBA" id="ARBA00031636"/>
    </source>
</evidence>
<dbReference type="Pfam" id="PF01554">
    <property type="entry name" value="MatE"/>
    <property type="match status" value="2"/>
</dbReference>
<evidence type="ECO:0000256" key="8">
    <source>
        <dbReference type="ARBA" id="ARBA00023136"/>
    </source>
</evidence>
<proteinExistence type="predicted"/>
<gene>
    <name evidence="11" type="ORF">JANAI62_00770</name>
</gene>
<reference evidence="11 12" key="1">
    <citation type="submission" date="2021-05" db="EMBL/GenBank/DDBJ databases">
        <title>Bacteria Genome sequencing.</title>
        <authorList>
            <person name="Takabe Y."/>
            <person name="Nakajima Y."/>
            <person name="Suzuki S."/>
            <person name="Shiozaki T."/>
        </authorList>
    </citation>
    <scope>NUCLEOTIDE SEQUENCE [LARGE SCALE GENOMIC DNA]</scope>
    <source>
        <strain evidence="11 12">AI_62</strain>
    </source>
</reference>
<dbReference type="EMBL" id="BPFH01000001">
    <property type="protein sequence ID" value="GIT93454.1"/>
    <property type="molecule type" value="Genomic_DNA"/>
</dbReference>
<sequence length="448" mass="46523">MRQTLSLGLPLVGSQVAHILVGLTDTLMLGWYSVPALAAGTLGASFFFVVMVLGAGFAYAVLPMAAEAVGRDDETRARRVARMGLWWSTIYGIVTLPLFFFSGPILLAAGQEAQVAEDAQTYLRIAGLGLLPSLLAATLRSHLSALEHTQVVLVATLAAAGLNAVLNWLLIFGNLGAPELGIRGAAVASVAVHVLTAGILVLYATRWPGMERFELLKNIHRADWPVFGDIFRLGWPIGLTHLSESGLFVGSALMMGWLGTVPLAAHGIAIQIAALTFMVHMGLSQAATVRVGQGWGRSDKAGLLRAAIAATILSGIAVLGATILYLGAGAPIISLFLDPSDAEAPAILALGVHLLVLAALFQLVDAGQVMALGALRGVQDTRLPMVYAIVSYWALGIPASYVLGFPLGLGATGIWLGLCVGLAAAAVALAARFVGLVGRMPDGATSKS</sequence>
<evidence type="ECO:0000313" key="11">
    <source>
        <dbReference type="EMBL" id="GIT93454.1"/>
    </source>
</evidence>
<dbReference type="InterPro" id="IPR050222">
    <property type="entry name" value="MATE_MdtK"/>
</dbReference>
<keyword evidence="5 10" id="KW-0812">Transmembrane</keyword>
<dbReference type="PANTHER" id="PTHR43298">
    <property type="entry name" value="MULTIDRUG RESISTANCE PROTEIN NORM-RELATED"/>
    <property type="match status" value="1"/>
</dbReference>
<feature type="transmembrane region" description="Helical" evidence="10">
    <location>
        <begin position="414"/>
        <end position="438"/>
    </location>
</feature>
<accession>A0ABQ4NGA3</accession>
<dbReference type="Proteomes" id="UP000786693">
    <property type="component" value="Unassembled WGS sequence"/>
</dbReference>
<feature type="transmembrane region" description="Helical" evidence="10">
    <location>
        <begin position="182"/>
        <end position="203"/>
    </location>
</feature>
<evidence type="ECO:0000256" key="7">
    <source>
        <dbReference type="ARBA" id="ARBA00023065"/>
    </source>
</evidence>
<feature type="transmembrane region" description="Helical" evidence="10">
    <location>
        <begin position="346"/>
        <end position="364"/>
    </location>
</feature>